<organism evidence="1 2">
    <name type="scientific">Trifolium pratense</name>
    <name type="common">Red clover</name>
    <dbReference type="NCBI Taxonomy" id="57577"/>
    <lineage>
        <taxon>Eukaryota</taxon>
        <taxon>Viridiplantae</taxon>
        <taxon>Streptophyta</taxon>
        <taxon>Embryophyta</taxon>
        <taxon>Tracheophyta</taxon>
        <taxon>Spermatophyta</taxon>
        <taxon>Magnoliopsida</taxon>
        <taxon>eudicotyledons</taxon>
        <taxon>Gunneridae</taxon>
        <taxon>Pentapetalae</taxon>
        <taxon>rosids</taxon>
        <taxon>fabids</taxon>
        <taxon>Fabales</taxon>
        <taxon>Fabaceae</taxon>
        <taxon>Papilionoideae</taxon>
        <taxon>50 kb inversion clade</taxon>
        <taxon>NPAAA clade</taxon>
        <taxon>Hologalegina</taxon>
        <taxon>IRL clade</taxon>
        <taxon>Trifolieae</taxon>
        <taxon>Trifolium</taxon>
    </lineage>
</organism>
<evidence type="ECO:0000313" key="2">
    <source>
        <dbReference type="Proteomes" id="UP001177021"/>
    </source>
</evidence>
<sequence>MIDNMSCDLLRSTKVGLPSIVTFQAYISIASPIVKIIQFIPYKTHTRPTLKETGRAERKTERRARKKREQGKGGMHANRWRNRHRCCYFISFLLTCVKLPW</sequence>
<gene>
    <name evidence="1" type="ORF">MILVUS5_LOCUS34488</name>
</gene>
<protein>
    <submittedName>
        <fullName evidence="1">Uncharacterized protein</fullName>
    </submittedName>
</protein>
<comment type="caution">
    <text evidence="1">The sequence shown here is derived from an EMBL/GenBank/DDBJ whole genome shotgun (WGS) entry which is preliminary data.</text>
</comment>
<proteinExistence type="predicted"/>
<keyword evidence="2" id="KW-1185">Reference proteome</keyword>
<dbReference type="EMBL" id="CASHSV030000615">
    <property type="protein sequence ID" value="CAJ2670453.1"/>
    <property type="molecule type" value="Genomic_DNA"/>
</dbReference>
<accession>A0ACB0LM27</accession>
<name>A0ACB0LM27_TRIPR</name>
<dbReference type="Proteomes" id="UP001177021">
    <property type="component" value="Unassembled WGS sequence"/>
</dbReference>
<reference evidence="1" key="1">
    <citation type="submission" date="2023-10" db="EMBL/GenBank/DDBJ databases">
        <authorList>
            <person name="Rodriguez Cubillos JULIANA M."/>
            <person name="De Vega J."/>
        </authorList>
    </citation>
    <scope>NUCLEOTIDE SEQUENCE</scope>
</reference>
<evidence type="ECO:0000313" key="1">
    <source>
        <dbReference type="EMBL" id="CAJ2670453.1"/>
    </source>
</evidence>